<dbReference type="AlphaFoldDB" id="A0A844CLV1"/>
<keyword evidence="3" id="KW-1185">Reference proteome</keyword>
<evidence type="ECO:0000313" key="3">
    <source>
        <dbReference type="Proteomes" id="UP000564704"/>
    </source>
</evidence>
<feature type="transmembrane region" description="Helical" evidence="1">
    <location>
        <begin position="69"/>
        <end position="88"/>
    </location>
</feature>
<evidence type="ECO:0000256" key="1">
    <source>
        <dbReference type="SAM" id="Phobius"/>
    </source>
</evidence>
<dbReference type="InterPro" id="IPR047730">
    <property type="entry name" value="ABZJ_00895-like"/>
</dbReference>
<accession>A0A844CLV1</accession>
<keyword evidence="1" id="KW-1133">Transmembrane helix</keyword>
<dbReference type="RefSeq" id="WP_154152326.1">
    <property type="nucleotide sequence ID" value="NZ_SZWE01000001.1"/>
</dbReference>
<protein>
    <submittedName>
        <fullName evidence="2">Uncharacterized protein</fullName>
    </submittedName>
</protein>
<reference evidence="2 3" key="1">
    <citation type="submission" date="2019-05" db="EMBL/GenBank/DDBJ databases">
        <title>Roseovarius bejariae sp. nov., a moderately halophylic bacterium isolated from a saline soil in Rambla Salada (Murcia).</title>
        <authorList>
            <person name="Castro D.J."/>
            <person name="Gomez-Altuve A."/>
            <person name="Reina J.C."/>
            <person name="Rodriguez M."/>
            <person name="Sampedro I."/>
            <person name="Llamas I."/>
            <person name="Martinez-Checa F."/>
        </authorList>
    </citation>
    <scope>NUCLEOTIDE SEQUENCE [LARGE SCALE GENOMIC DNA]</scope>
    <source>
        <strain evidence="2 3">A21</strain>
    </source>
</reference>
<proteinExistence type="predicted"/>
<dbReference type="NCBIfam" id="NF038216">
    <property type="entry name" value="ABZJ_00895_fam"/>
    <property type="match status" value="1"/>
</dbReference>
<keyword evidence="1" id="KW-0472">Membrane</keyword>
<comment type="caution">
    <text evidence="2">The sequence shown here is derived from an EMBL/GenBank/DDBJ whole genome shotgun (WGS) entry which is preliminary data.</text>
</comment>
<dbReference type="Proteomes" id="UP000564704">
    <property type="component" value="Unassembled WGS sequence"/>
</dbReference>
<keyword evidence="1" id="KW-0812">Transmembrane</keyword>
<dbReference type="OrthoDB" id="7725897at2"/>
<name>A0A844CLV1_9RHOB</name>
<evidence type="ECO:0000313" key="2">
    <source>
        <dbReference type="EMBL" id="MRU16311.1"/>
    </source>
</evidence>
<sequence length="145" mass="15604">MTLWRYALVFLAVAIGASLAVQALQGRVAGVVGSSAQLMVPAMIAALIEGQQFVRHNGRKPESREIWGFVWGATGVAVALNIGLSFAGQGYFPEFEKLAIARVFSKQFMILLGLYAGGYLLCNRFFAGLGAGNQLSLMKDKDDTE</sequence>
<gene>
    <name evidence="2" type="ORF">FDP25_12785</name>
</gene>
<dbReference type="EMBL" id="SZWE01000001">
    <property type="protein sequence ID" value="MRU16311.1"/>
    <property type="molecule type" value="Genomic_DNA"/>
</dbReference>
<feature type="transmembrane region" description="Helical" evidence="1">
    <location>
        <begin position="108"/>
        <end position="131"/>
    </location>
</feature>
<organism evidence="2 3">
    <name type="scientific">Roseovarius bejariae</name>
    <dbReference type="NCBI Taxonomy" id="2576383"/>
    <lineage>
        <taxon>Bacteria</taxon>
        <taxon>Pseudomonadati</taxon>
        <taxon>Pseudomonadota</taxon>
        <taxon>Alphaproteobacteria</taxon>
        <taxon>Rhodobacterales</taxon>
        <taxon>Roseobacteraceae</taxon>
        <taxon>Roseovarius</taxon>
    </lineage>
</organism>